<dbReference type="RefSeq" id="WP_244754132.1">
    <property type="nucleotide sequence ID" value="NZ_CP095074.1"/>
</dbReference>
<feature type="signal peptide" evidence="1">
    <location>
        <begin position="1"/>
        <end position="29"/>
    </location>
</feature>
<dbReference type="InterPro" id="IPR036691">
    <property type="entry name" value="Endo/exonu/phosph_ase_sf"/>
</dbReference>
<dbReference type="Pfam" id="PF13290">
    <property type="entry name" value="CHB_HEX_C_1"/>
    <property type="match status" value="1"/>
</dbReference>
<gene>
    <name evidence="3" type="ORF">MUO14_05750</name>
</gene>
<dbReference type="Gene3D" id="3.60.10.10">
    <property type="entry name" value="Endonuclease/exonuclease/phosphatase"/>
    <property type="match status" value="1"/>
</dbReference>
<keyword evidence="1" id="KW-0732">Signal</keyword>
<dbReference type="Proteomes" id="UP000831880">
    <property type="component" value="Chromosome"/>
</dbReference>
<keyword evidence="4" id="KW-1185">Reference proteome</keyword>
<accession>A0ABY4H2S1</accession>
<evidence type="ECO:0000313" key="4">
    <source>
        <dbReference type="Proteomes" id="UP000831880"/>
    </source>
</evidence>
<dbReference type="PANTHER" id="PTHR42834">
    <property type="entry name" value="ENDONUCLEASE/EXONUCLEASE/PHOSPHATASE FAMILY PROTEIN (AFU_ORTHOLOGUE AFUA_3G09210)"/>
    <property type="match status" value="1"/>
</dbReference>
<proteinExistence type="predicted"/>
<dbReference type="PANTHER" id="PTHR42834:SF1">
    <property type="entry name" value="ENDONUCLEASE_EXONUCLEASE_PHOSPHATASE FAMILY PROTEIN (AFU_ORTHOLOGUE AFUA_3G09210)"/>
    <property type="match status" value="1"/>
</dbReference>
<dbReference type="SUPFAM" id="SSF56219">
    <property type="entry name" value="DNase I-like"/>
    <property type="match status" value="1"/>
</dbReference>
<evidence type="ECO:0000259" key="2">
    <source>
        <dbReference type="PROSITE" id="PS51841"/>
    </source>
</evidence>
<protein>
    <submittedName>
        <fullName evidence="3">Chitobiase/beta-hexosaminidase C-terminal domain-containing protein</fullName>
    </submittedName>
</protein>
<organism evidence="3 4">
    <name type="scientific">Halobacillus shinanisalinarum</name>
    <dbReference type="NCBI Taxonomy" id="2932258"/>
    <lineage>
        <taxon>Bacteria</taxon>
        <taxon>Bacillati</taxon>
        <taxon>Bacillota</taxon>
        <taxon>Bacilli</taxon>
        <taxon>Bacillales</taxon>
        <taxon>Bacillaceae</taxon>
        <taxon>Halobacillus</taxon>
    </lineage>
</organism>
<evidence type="ECO:0000256" key="1">
    <source>
        <dbReference type="SAM" id="SignalP"/>
    </source>
</evidence>
<reference evidence="3 4" key="1">
    <citation type="submission" date="2022-04" db="EMBL/GenBank/DDBJ databases">
        <title>Halobacillus sp. isolated from saltern.</title>
        <authorList>
            <person name="Won M."/>
            <person name="Lee C.-M."/>
            <person name="Woen H.-Y."/>
            <person name="Kwon S.-W."/>
        </authorList>
    </citation>
    <scope>NUCLEOTIDE SEQUENCE [LARGE SCALE GENOMIC DNA]</scope>
    <source>
        <strain evidence="3 4">SSTM10-2</strain>
    </source>
</reference>
<dbReference type="Pfam" id="PF00932">
    <property type="entry name" value="LTD"/>
    <property type="match status" value="1"/>
</dbReference>
<evidence type="ECO:0000313" key="3">
    <source>
        <dbReference type="EMBL" id="UOQ94458.1"/>
    </source>
</evidence>
<dbReference type="PROSITE" id="PS51841">
    <property type="entry name" value="LTD"/>
    <property type="match status" value="1"/>
</dbReference>
<sequence>MRFKKTVVTGLAAVLALSPFSSVIPQSHAAEERSDLFFSEYIEGSSYNKAIELYNATDDEVDLSAYTIEMYANGSLEPTGTFGLSGTLASGEVFVAANSRANEEILASADATNNSAINFNGNDPIVLKKDGAVVDSIGQIGSEESFAGDVTLVRKESVTAGDTNTEDAFDTTKEWDSYAKDTTEYLGSYQMSDVPPVELQSIADVRASEPGSTVKVEGVATAAFNTGGQTNLYIQDETGGIIVRAPGLSAEVGDKVSATGEFSDYYGMQQILASSANVEVVTADVGVPGPQKVTSEQFSKEEGEAIEGEFVQVGDVEVLSKNSYGDFTVAGESGTFTITPNNEDALEVGKTYEQISGVVSYSFNEYRLVPRNERDIVDEVFAVQANPASGSLVIGEKVELYTAQPNGTIHYTTDGSEPNGSSEEYTEPIAIEQDTTLKAVVVKESGEVSPVASFDYTVLKPLDDVDIHDIQGASHTSPYEGNVVENVEGVVTKLDGTNGFYMQSLKSDDNVATSEGIYVYDRSGTVKVGDHVEVAGEVTEWREEGYYDAEDLLTTQISASEVSVLANETELPNPIVLGVDRQQPTKVIEDDGMESFDAKEDGLDFYESLEGMLIGIEDATVAAPVKYEELAVYGEASEDQQFTRADGLLISPDDYNPERLLIDVDGLGVDAVTGDYFNEMITGVVSYGYSNFKIRPTGEFPELMDGETEREVTELKSSKQKLTVTSYNVENFSTASDPEKAARLGDALVKNLNGPDIVGLTEVQDNNGPTDDGTVAADESYQALIEAIEAAGGPSYKFVDIAPVDKMDGGQPGGNIRVGFLYNPKRVSLTDKPKGDAVTAVDVNEEGLTLNPGRIEPTNDAFDDSRKPLAAEFKFNGEKVIVVANHFNSKGGDGALFGAEHPVVLGSEVQRVQQAEVVNDFVEEVDEEVKRENIVVLGDLNDFVFSKPVQTLAGDDLTNMIEELPTEDRYSYIYQGNSQVLDHILVSDHLKKDTKIDAVHINADFSEASGRASDHDPILAQIHVKKGKGTHPDFHK</sequence>
<name>A0ABY4H2S1_9BACI</name>
<dbReference type="Pfam" id="PF03372">
    <property type="entry name" value="Exo_endo_phos"/>
    <property type="match status" value="1"/>
</dbReference>
<feature type="chain" id="PRO_5046171713" evidence="1">
    <location>
        <begin position="30"/>
        <end position="1036"/>
    </location>
</feature>
<dbReference type="InterPro" id="IPR005135">
    <property type="entry name" value="Endo/exonuclease/phosphatase"/>
</dbReference>
<dbReference type="InterPro" id="IPR001322">
    <property type="entry name" value="Lamin_tail_dom"/>
</dbReference>
<dbReference type="EMBL" id="CP095074">
    <property type="protein sequence ID" value="UOQ94458.1"/>
    <property type="molecule type" value="Genomic_DNA"/>
</dbReference>
<feature type="domain" description="LTD" evidence="2">
    <location>
        <begin position="27"/>
        <end position="141"/>
    </location>
</feature>
<dbReference type="InterPro" id="IPR059177">
    <property type="entry name" value="GH29D-like_dom"/>
</dbReference>
<dbReference type="CDD" id="cd10283">
    <property type="entry name" value="MnuA_DNase1-like"/>
    <property type="match status" value="1"/>
</dbReference>
<dbReference type="CDD" id="cd04486">
    <property type="entry name" value="YhcR_OBF_like"/>
    <property type="match status" value="2"/>
</dbReference>